<dbReference type="PROSITE" id="PS51404">
    <property type="entry name" value="DYP_PEROXIDASE"/>
    <property type="match status" value="1"/>
</dbReference>
<evidence type="ECO:0000259" key="8">
    <source>
        <dbReference type="Pfam" id="PF20628"/>
    </source>
</evidence>
<dbReference type="InterPro" id="IPR048327">
    <property type="entry name" value="Dyp_perox_N"/>
</dbReference>
<reference evidence="9 10" key="1">
    <citation type="submission" date="2016-09" db="EMBL/GenBank/DDBJ databases">
        <authorList>
            <person name="Laine KS P."/>
        </authorList>
    </citation>
    <scope>NUCLEOTIDE SEQUENCE [LARGE SCALE GENOMIC DNA]</scope>
    <source>
        <strain evidence="9">PFRJS-23</strain>
    </source>
</reference>
<comment type="cofactor">
    <cofactor evidence="1">
        <name>heme b</name>
        <dbReference type="ChEBI" id="CHEBI:60344"/>
    </cofactor>
</comment>
<dbReference type="GO" id="GO:0020037">
    <property type="term" value="F:heme binding"/>
    <property type="evidence" value="ECO:0007669"/>
    <property type="project" value="InterPro"/>
</dbReference>
<sequence length="305" mass="32949">MPTESAPIGAPQPGILAFGTTHHAYLEFDLTVDASTEVLRGVVGALDESLVTGAGSMAVVGFRPEMWAKLVPEHVLPGLAGFNRPLRGLDDFTMPATQHDVAIWVQGGAQDAVFDLSRTLINAVSTWATLADETEGWVYHHHRDLTGFVDGTENPHLSQLPGVVQVPDGPAAGGSVLLLQRWPHDVQAWESLPVADQERVIGRTKETDAEFDPKPPSSHIARTDQDDLGDILRRNTAFGTASAHGTMFVGIGAGSDVMQKMLDQMAGVDGLRDALTFYSHPETGGYYYLPSVEQLDPYRPDLSEE</sequence>
<evidence type="ECO:0000313" key="9">
    <source>
        <dbReference type="EMBL" id="SCQ82618.1"/>
    </source>
</evidence>
<evidence type="ECO:0000256" key="1">
    <source>
        <dbReference type="ARBA" id="ARBA00001970"/>
    </source>
</evidence>
<dbReference type="SUPFAM" id="SSF54909">
    <property type="entry name" value="Dimeric alpha+beta barrel"/>
    <property type="match status" value="1"/>
</dbReference>
<proteinExistence type="inferred from homology"/>
<organism evidence="9 10">
    <name type="scientific">Propionibacterium freudenreichii</name>
    <dbReference type="NCBI Taxonomy" id="1744"/>
    <lineage>
        <taxon>Bacteria</taxon>
        <taxon>Bacillati</taxon>
        <taxon>Actinomycetota</taxon>
        <taxon>Actinomycetes</taxon>
        <taxon>Propionibacteriales</taxon>
        <taxon>Propionibacteriaceae</taxon>
        <taxon>Propionibacterium</taxon>
    </lineage>
</organism>
<keyword evidence="4" id="KW-0560">Oxidoreductase</keyword>
<feature type="domain" description="Dyp-type peroxidase N-terminal" evidence="7">
    <location>
        <begin position="58"/>
        <end position="137"/>
    </location>
</feature>
<dbReference type="PANTHER" id="PTHR30521:SF0">
    <property type="entry name" value="DYP-TYPE PEROXIDASE FAMILY PROTEIN"/>
    <property type="match status" value="1"/>
</dbReference>
<keyword evidence="2 9" id="KW-0575">Peroxidase</keyword>
<dbReference type="AlphaFoldDB" id="A0A0A8SHK9"/>
<name>A0A0A8SHK9_9ACTN</name>
<protein>
    <submittedName>
        <fullName evidence="9">Dyp-type peroxidase family protein</fullName>
    </submittedName>
</protein>
<dbReference type="GO" id="GO:0005829">
    <property type="term" value="C:cytosol"/>
    <property type="evidence" value="ECO:0007669"/>
    <property type="project" value="TreeGrafter"/>
</dbReference>
<keyword evidence="3" id="KW-0479">Metal-binding</keyword>
<dbReference type="OMA" id="WDRVPID"/>
<gene>
    <name evidence="9" type="ORF">PFR_JS23_2296</name>
</gene>
<dbReference type="InterPro" id="IPR011008">
    <property type="entry name" value="Dimeric_a/b-barrel"/>
</dbReference>
<dbReference type="EMBL" id="LT618793">
    <property type="protein sequence ID" value="SCQ82618.1"/>
    <property type="molecule type" value="Genomic_DNA"/>
</dbReference>
<dbReference type="PANTHER" id="PTHR30521">
    <property type="entry name" value="DEFERROCHELATASE/PEROXIDASE"/>
    <property type="match status" value="1"/>
</dbReference>
<keyword evidence="5" id="KW-0408">Iron</keyword>
<dbReference type="Proteomes" id="UP000250080">
    <property type="component" value="Chromosome I"/>
</dbReference>
<dbReference type="InterPro" id="IPR048328">
    <property type="entry name" value="Dyp_perox_C"/>
</dbReference>
<feature type="domain" description="Dyp-type peroxidase C-terminal" evidence="8">
    <location>
        <begin position="142"/>
        <end position="293"/>
    </location>
</feature>
<dbReference type="GO" id="GO:0046872">
    <property type="term" value="F:metal ion binding"/>
    <property type="evidence" value="ECO:0007669"/>
    <property type="project" value="UniProtKB-KW"/>
</dbReference>
<dbReference type="GO" id="GO:0004601">
    <property type="term" value="F:peroxidase activity"/>
    <property type="evidence" value="ECO:0007669"/>
    <property type="project" value="UniProtKB-KW"/>
</dbReference>
<dbReference type="Pfam" id="PF04261">
    <property type="entry name" value="Dyp_perox_N"/>
    <property type="match status" value="1"/>
</dbReference>
<dbReference type="Pfam" id="PF20628">
    <property type="entry name" value="Dyp_perox_C"/>
    <property type="match status" value="1"/>
</dbReference>
<dbReference type="InterPro" id="IPR006314">
    <property type="entry name" value="Dyp_peroxidase"/>
</dbReference>
<comment type="similarity">
    <text evidence="6">Belongs to the DyP-type peroxidase family.</text>
</comment>
<dbReference type="NCBIfam" id="TIGR01413">
    <property type="entry name" value="Dyp_perox_fam"/>
    <property type="match status" value="1"/>
</dbReference>
<evidence type="ECO:0000313" key="10">
    <source>
        <dbReference type="Proteomes" id="UP000250080"/>
    </source>
</evidence>
<accession>A0A0A8SHK9</accession>
<evidence type="ECO:0000256" key="6">
    <source>
        <dbReference type="ARBA" id="ARBA00025737"/>
    </source>
</evidence>
<evidence type="ECO:0000256" key="5">
    <source>
        <dbReference type="ARBA" id="ARBA00023004"/>
    </source>
</evidence>
<dbReference type="OrthoDB" id="3251355at2"/>
<dbReference type="RefSeq" id="WP_013162208.1">
    <property type="nucleotide sequence ID" value="NZ_CCYN01000040.1"/>
</dbReference>
<evidence type="ECO:0000256" key="4">
    <source>
        <dbReference type="ARBA" id="ARBA00023002"/>
    </source>
</evidence>
<evidence type="ECO:0000256" key="3">
    <source>
        <dbReference type="ARBA" id="ARBA00022723"/>
    </source>
</evidence>
<evidence type="ECO:0000259" key="7">
    <source>
        <dbReference type="Pfam" id="PF04261"/>
    </source>
</evidence>
<evidence type="ECO:0000256" key="2">
    <source>
        <dbReference type="ARBA" id="ARBA00022559"/>
    </source>
</evidence>